<protein>
    <recommendedName>
        <fullName evidence="4">2-amino-3-ketobutyrate coenzyme A ligase</fullName>
        <shortName evidence="4">AKB ligase</shortName>
        <ecNumber evidence="4">2.3.1.29</ecNumber>
    </recommendedName>
    <alternativeName>
        <fullName evidence="4">Glycine acetyltransferase</fullName>
    </alternativeName>
</protein>
<accession>A0ABX7SGJ8</accession>
<feature type="binding site" evidence="4">
    <location>
        <position position="139"/>
    </location>
    <ligand>
        <name>substrate</name>
    </ligand>
</feature>
<dbReference type="EMBL" id="CP062006">
    <property type="protein sequence ID" value="QTC86692.1"/>
    <property type="molecule type" value="Genomic_DNA"/>
</dbReference>
<dbReference type="SUPFAM" id="SSF53383">
    <property type="entry name" value="PLP-dependent transferases"/>
    <property type="match status" value="1"/>
</dbReference>
<dbReference type="Gene3D" id="3.90.1150.10">
    <property type="entry name" value="Aspartate Aminotransferase, domain 1"/>
    <property type="match status" value="1"/>
</dbReference>
<comment type="cofactor">
    <cofactor evidence="4">
        <name>pyridoxal 5'-phosphate</name>
        <dbReference type="ChEBI" id="CHEBI:597326"/>
    </cofactor>
    <text evidence="4">Binds 1 pyridoxal phosphate per subunit.</text>
</comment>
<dbReference type="GO" id="GO:0008890">
    <property type="term" value="F:glycine C-acetyltransferase activity"/>
    <property type="evidence" value="ECO:0007669"/>
    <property type="project" value="UniProtKB-EC"/>
</dbReference>
<dbReference type="RefSeq" id="WP_207822298.1">
    <property type="nucleotide sequence ID" value="NZ_CP062006.1"/>
</dbReference>
<comment type="function">
    <text evidence="4">Catalyzes the cleavage of 2-amino-3-ketobutyrate to glycine and acetyl-CoA.</text>
</comment>
<evidence type="ECO:0000313" key="6">
    <source>
        <dbReference type="EMBL" id="QTC86692.1"/>
    </source>
</evidence>
<feature type="binding site" evidence="4">
    <location>
        <begin position="275"/>
        <end position="276"/>
    </location>
    <ligand>
        <name>pyridoxal 5'-phosphate</name>
        <dbReference type="ChEBI" id="CHEBI:597326"/>
        <note>ligand shared between dimeric partners</note>
    </ligand>
</feature>
<name>A0ABX7SGJ8_9CAUL</name>
<dbReference type="HAMAP" id="MF_00985">
    <property type="entry name" value="2am3keto_CoA_ligase"/>
    <property type="match status" value="1"/>
</dbReference>
<dbReference type="InterPro" id="IPR004839">
    <property type="entry name" value="Aminotransferase_I/II_large"/>
</dbReference>
<dbReference type="NCBIfam" id="NF005394">
    <property type="entry name" value="PRK06939.1"/>
    <property type="match status" value="1"/>
</dbReference>
<evidence type="ECO:0000256" key="2">
    <source>
        <dbReference type="ARBA" id="ARBA00022679"/>
    </source>
</evidence>
<dbReference type="PANTHER" id="PTHR13693">
    <property type="entry name" value="CLASS II AMINOTRANSFERASE/8-AMINO-7-OXONONANOATE SYNTHASE"/>
    <property type="match status" value="1"/>
</dbReference>
<feature type="modified residue" description="N6-(pyridoxal phosphate)lysine" evidence="4">
    <location>
        <position position="245"/>
    </location>
</feature>
<dbReference type="InterPro" id="IPR015424">
    <property type="entry name" value="PyrdxlP-dep_Trfase"/>
</dbReference>
<comment type="pathway">
    <text evidence="4">Amino-acid degradation; L-threonine degradation via oxydo-reductase pathway; glycine from L-threonine: step 2/2.</text>
</comment>
<evidence type="ECO:0000256" key="4">
    <source>
        <dbReference type="HAMAP-Rule" id="MF_00985"/>
    </source>
</evidence>
<organism evidence="6 7">
    <name type="scientific">Brevundimonas pondensis</name>
    <dbReference type="NCBI Taxonomy" id="2774189"/>
    <lineage>
        <taxon>Bacteria</taxon>
        <taxon>Pseudomonadati</taxon>
        <taxon>Pseudomonadota</taxon>
        <taxon>Alphaproteobacteria</taxon>
        <taxon>Caulobacterales</taxon>
        <taxon>Caulobacteraceae</taxon>
        <taxon>Brevundimonas</taxon>
    </lineage>
</organism>
<dbReference type="EC" id="2.3.1.29" evidence="4"/>
<comment type="catalytic activity">
    <reaction evidence="4">
        <text>glycine + acetyl-CoA = (2S)-2-amino-3-oxobutanoate + CoA</text>
        <dbReference type="Rhea" id="RHEA:20736"/>
        <dbReference type="ChEBI" id="CHEBI:57287"/>
        <dbReference type="ChEBI" id="CHEBI:57288"/>
        <dbReference type="ChEBI" id="CHEBI:57305"/>
        <dbReference type="ChEBI" id="CHEBI:78948"/>
        <dbReference type="EC" id="2.3.1.29"/>
    </reaction>
</comment>
<dbReference type="InterPro" id="IPR011282">
    <property type="entry name" value="2am3keto_CoA_ligase"/>
</dbReference>
<keyword evidence="4" id="KW-0663">Pyridoxal phosphate</keyword>
<comment type="subunit">
    <text evidence="4">Homodimer.</text>
</comment>
<evidence type="ECO:0000256" key="3">
    <source>
        <dbReference type="ARBA" id="ARBA00023315"/>
    </source>
</evidence>
<evidence type="ECO:0000259" key="5">
    <source>
        <dbReference type="Pfam" id="PF00155"/>
    </source>
</evidence>
<dbReference type="Gene3D" id="3.40.640.10">
    <property type="entry name" value="Type I PLP-dependent aspartate aminotransferase-like (Major domain)"/>
    <property type="match status" value="1"/>
</dbReference>
<dbReference type="InterPro" id="IPR015422">
    <property type="entry name" value="PyrdxlP-dep_Trfase_small"/>
</dbReference>
<evidence type="ECO:0000256" key="1">
    <source>
        <dbReference type="ARBA" id="ARBA00008392"/>
    </source>
</evidence>
<sequence>MTQNTNSVFYDRISAELADIDAQGLTKPERVIASRQGPVISVNGRDVLNFCANNYLGLAGDERVTQAGIKAMEKWGAGTASVRFICGTLEIHKELERAIADYLGFEDTILFAAAFDANGGIFEPLFTEADAIVSDSLNHASIIDGVRLCKAKRYRFATSDMADLEAQLKQARADGAREIIIATDGAFSMDGYIAKLKDIRALADQYGALIMVDDCHATGFLGEKGRGSYAWNEVEVDFVTGTFGKALGGAMGGFICAKADVVALLKQRARPYLFSNALAPAVCGSSLEAIRIAAGEEGDALRAQLFANAARFRSAMTAAGFTLQPGEHPIIPVMLGDAKLAQDMAARMLELGVYVIGFSFPVVPRGQARIRTQMSAAHTFEQIDAAVAAFTTAGKELGVI</sequence>
<feature type="binding site" evidence="4">
    <location>
        <position position="371"/>
    </location>
    <ligand>
        <name>substrate</name>
    </ligand>
</feature>
<feature type="domain" description="Aminotransferase class I/classII large" evidence="5">
    <location>
        <begin position="46"/>
        <end position="389"/>
    </location>
</feature>
<keyword evidence="7" id="KW-1185">Reference proteome</keyword>
<dbReference type="Proteomes" id="UP000663942">
    <property type="component" value="Chromosome"/>
</dbReference>
<dbReference type="NCBIfam" id="TIGR01822">
    <property type="entry name" value="2am3keto_CoA"/>
    <property type="match status" value="1"/>
</dbReference>
<dbReference type="InterPro" id="IPR015421">
    <property type="entry name" value="PyrdxlP-dep_Trfase_major"/>
</dbReference>
<feature type="binding site" description="in other chain" evidence="4">
    <location>
        <begin position="242"/>
        <end position="245"/>
    </location>
    <ligand>
        <name>pyridoxal 5'-phosphate</name>
        <dbReference type="ChEBI" id="CHEBI:597326"/>
        <note>ligand shared between dimeric partners</note>
    </ligand>
</feature>
<dbReference type="Pfam" id="PF00155">
    <property type="entry name" value="Aminotran_1_2"/>
    <property type="match status" value="1"/>
</dbReference>
<proteinExistence type="inferred from homology"/>
<comment type="similarity">
    <text evidence="1 4">Belongs to the class-II pyridoxal-phosphate-dependent aminotransferase family.</text>
</comment>
<evidence type="ECO:0000313" key="7">
    <source>
        <dbReference type="Proteomes" id="UP000663942"/>
    </source>
</evidence>
<reference evidence="6 7" key="1">
    <citation type="submission" date="2020-09" db="EMBL/GenBank/DDBJ databases">
        <title>Brevundimonas sp. LVF1 isolated from an oligotrophic pond in Goettingen, Germany.</title>
        <authorList>
            <person name="Friedrich I."/>
            <person name="Klassen A."/>
            <person name="Neubauer H."/>
            <person name="Schneider D."/>
            <person name="Hertel R."/>
            <person name="Daniel R."/>
        </authorList>
    </citation>
    <scope>NUCLEOTIDE SEQUENCE [LARGE SCALE GENOMIC DNA]</scope>
    <source>
        <strain evidence="6 7">LVF1</strain>
    </source>
</reference>
<keyword evidence="2 4" id="KW-0808">Transferase</keyword>
<feature type="binding site" description="in other chain" evidence="4">
    <location>
        <position position="188"/>
    </location>
    <ligand>
        <name>pyridoxal 5'-phosphate</name>
        <dbReference type="ChEBI" id="CHEBI:597326"/>
        <note>ligand shared between dimeric partners</note>
    </ligand>
</feature>
<dbReference type="CDD" id="cd06454">
    <property type="entry name" value="KBL_like"/>
    <property type="match status" value="1"/>
</dbReference>
<dbReference type="PANTHER" id="PTHR13693:SF102">
    <property type="entry name" value="2-AMINO-3-KETOBUTYRATE COENZYME A LIGASE, MITOCHONDRIAL"/>
    <property type="match status" value="1"/>
</dbReference>
<comment type="caution">
    <text evidence="4">Lacks conserved residue(s) required for the propagation of feature annotation.</text>
</comment>
<gene>
    <name evidence="4" type="primary">kbl</name>
    <name evidence="6" type="ORF">IFE19_11120</name>
</gene>
<keyword evidence="3 4" id="KW-0012">Acyltransferase</keyword>
<dbReference type="InterPro" id="IPR050087">
    <property type="entry name" value="AON_synthase_class-II"/>
</dbReference>